<name>A0AAV0XAG8_9HEMI</name>
<sequence>MDHSYALQIPQENILLNNSDDEEDFDVPQEDVQLSDGDDEIDGPVNFNVPQQAPETYFTVPGTRLNSLVYG</sequence>
<comment type="caution">
    <text evidence="1">The sequence shown here is derived from an EMBL/GenBank/DDBJ whole genome shotgun (WGS) entry which is preliminary data.</text>
</comment>
<proteinExistence type="predicted"/>
<organism evidence="1 2">
    <name type="scientific">Macrosiphum euphorbiae</name>
    <name type="common">potato aphid</name>
    <dbReference type="NCBI Taxonomy" id="13131"/>
    <lineage>
        <taxon>Eukaryota</taxon>
        <taxon>Metazoa</taxon>
        <taxon>Ecdysozoa</taxon>
        <taxon>Arthropoda</taxon>
        <taxon>Hexapoda</taxon>
        <taxon>Insecta</taxon>
        <taxon>Pterygota</taxon>
        <taxon>Neoptera</taxon>
        <taxon>Paraneoptera</taxon>
        <taxon>Hemiptera</taxon>
        <taxon>Sternorrhyncha</taxon>
        <taxon>Aphidomorpha</taxon>
        <taxon>Aphidoidea</taxon>
        <taxon>Aphididae</taxon>
        <taxon>Macrosiphini</taxon>
        <taxon>Macrosiphum</taxon>
    </lineage>
</organism>
<dbReference type="Proteomes" id="UP001160148">
    <property type="component" value="Unassembled WGS sequence"/>
</dbReference>
<reference evidence="1 2" key="1">
    <citation type="submission" date="2023-01" db="EMBL/GenBank/DDBJ databases">
        <authorList>
            <person name="Whitehead M."/>
        </authorList>
    </citation>
    <scope>NUCLEOTIDE SEQUENCE [LARGE SCALE GENOMIC DNA]</scope>
</reference>
<accession>A0AAV0XAG8</accession>
<dbReference type="EMBL" id="CARXXK010000004">
    <property type="protein sequence ID" value="CAI6365375.1"/>
    <property type="molecule type" value="Genomic_DNA"/>
</dbReference>
<evidence type="ECO:0000313" key="1">
    <source>
        <dbReference type="EMBL" id="CAI6365375.1"/>
    </source>
</evidence>
<protein>
    <submittedName>
        <fullName evidence="1">Uncharacterized protein</fullName>
    </submittedName>
</protein>
<keyword evidence="2" id="KW-1185">Reference proteome</keyword>
<gene>
    <name evidence="1" type="ORF">MEUPH1_LOCUS20098</name>
</gene>
<dbReference type="AlphaFoldDB" id="A0AAV0XAG8"/>
<evidence type="ECO:0000313" key="2">
    <source>
        <dbReference type="Proteomes" id="UP001160148"/>
    </source>
</evidence>